<evidence type="ECO:0000313" key="2">
    <source>
        <dbReference type="EMBL" id="MXU85938.1"/>
    </source>
</evidence>
<protein>
    <submittedName>
        <fullName evidence="2">Uncharacterized protein</fullName>
    </submittedName>
</protein>
<sequence>MAALFQICTFYFYFIIFPLVMLLLWRCWWNKETLARARALQSPSAAIDALEATRTFFLLLLERPRADPLSLLSAATEELQRSWGTSVQ</sequence>
<keyword evidence="1" id="KW-1133">Transmembrane helix</keyword>
<keyword evidence="1" id="KW-0812">Transmembrane</keyword>
<organism evidence="2">
    <name type="scientific">Ixodes ricinus</name>
    <name type="common">Common tick</name>
    <name type="synonym">Acarus ricinus</name>
    <dbReference type="NCBI Taxonomy" id="34613"/>
    <lineage>
        <taxon>Eukaryota</taxon>
        <taxon>Metazoa</taxon>
        <taxon>Ecdysozoa</taxon>
        <taxon>Arthropoda</taxon>
        <taxon>Chelicerata</taxon>
        <taxon>Arachnida</taxon>
        <taxon>Acari</taxon>
        <taxon>Parasitiformes</taxon>
        <taxon>Ixodida</taxon>
        <taxon>Ixodoidea</taxon>
        <taxon>Ixodidae</taxon>
        <taxon>Ixodinae</taxon>
        <taxon>Ixodes</taxon>
    </lineage>
</organism>
<accession>A0A6B0U2T4</accession>
<proteinExistence type="predicted"/>
<evidence type="ECO:0000256" key="1">
    <source>
        <dbReference type="SAM" id="Phobius"/>
    </source>
</evidence>
<dbReference type="AlphaFoldDB" id="A0A6B0U2T4"/>
<keyword evidence="1" id="KW-0472">Membrane</keyword>
<feature type="transmembrane region" description="Helical" evidence="1">
    <location>
        <begin position="12"/>
        <end position="29"/>
    </location>
</feature>
<dbReference type="EMBL" id="GIFC01003855">
    <property type="protein sequence ID" value="MXU85938.1"/>
    <property type="molecule type" value="Transcribed_RNA"/>
</dbReference>
<reference evidence="2" key="1">
    <citation type="submission" date="2019-12" db="EMBL/GenBank/DDBJ databases">
        <title>An insight into the sialome of adult female Ixodes ricinus ticks feeding for 6 days.</title>
        <authorList>
            <person name="Perner J."/>
            <person name="Ribeiro J.M.C."/>
        </authorList>
    </citation>
    <scope>NUCLEOTIDE SEQUENCE</scope>
    <source>
        <strain evidence="2">Semi-engorged</strain>
        <tissue evidence="2">Salivary glands</tissue>
    </source>
</reference>
<name>A0A6B0U2T4_IXORI</name>